<feature type="signal peptide" evidence="1">
    <location>
        <begin position="1"/>
        <end position="21"/>
    </location>
</feature>
<feature type="chain" id="PRO_5037764466" description="Lipoprotein" evidence="1">
    <location>
        <begin position="22"/>
        <end position="182"/>
    </location>
</feature>
<accession>A0A948T919</accession>
<protein>
    <recommendedName>
        <fullName evidence="4">Lipoprotein</fullName>
    </recommendedName>
</protein>
<reference evidence="2" key="1">
    <citation type="journal article" date="2021" name="PeerJ">
        <title>Extensive microbial diversity within the chicken gut microbiome revealed by metagenomics and culture.</title>
        <authorList>
            <person name="Gilroy R."/>
            <person name="Ravi A."/>
            <person name="Getino M."/>
            <person name="Pursley I."/>
            <person name="Horton D.L."/>
            <person name="Alikhan N.F."/>
            <person name="Baker D."/>
            <person name="Gharbi K."/>
            <person name="Hall N."/>
            <person name="Watson M."/>
            <person name="Adriaenssens E.M."/>
            <person name="Foster-Nyarko E."/>
            <person name="Jarju S."/>
            <person name="Secka A."/>
            <person name="Antonio M."/>
            <person name="Oren A."/>
            <person name="Chaudhuri R.R."/>
            <person name="La Ragione R."/>
            <person name="Hildebrand F."/>
            <person name="Pallen M.J."/>
        </authorList>
    </citation>
    <scope>NUCLEOTIDE SEQUENCE</scope>
    <source>
        <strain evidence="2">G4-2901</strain>
    </source>
</reference>
<keyword evidence="1" id="KW-0732">Signal</keyword>
<evidence type="ECO:0008006" key="4">
    <source>
        <dbReference type="Google" id="ProtNLM"/>
    </source>
</evidence>
<comment type="caution">
    <text evidence="2">The sequence shown here is derived from an EMBL/GenBank/DDBJ whole genome shotgun (WGS) entry which is preliminary data.</text>
</comment>
<evidence type="ECO:0000313" key="2">
    <source>
        <dbReference type="EMBL" id="MBU3836783.1"/>
    </source>
</evidence>
<name>A0A948T919_9BACT</name>
<dbReference type="AlphaFoldDB" id="A0A948T919"/>
<evidence type="ECO:0000313" key="3">
    <source>
        <dbReference type="Proteomes" id="UP000783796"/>
    </source>
</evidence>
<organism evidence="2 3">
    <name type="scientific">Candidatus Phocaeicola faecigallinarum</name>
    <dbReference type="NCBI Taxonomy" id="2838732"/>
    <lineage>
        <taxon>Bacteria</taxon>
        <taxon>Pseudomonadati</taxon>
        <taxon>Bacteroidota</taxon>
        <taxon>Bacteroidia</taxon>
        <taxon>Bacteroidales</taxon>
        <taxon>Bacteroidaceae</taxon>
        <taxon>Phocaeicola</taxon>
    </lineage>
</organism>
<reference evidence="2" key="2">
    <citation type="submission" date="2021-04" db="EMBL/GenBank/DDBJ databases">
        <authorList>
            <person name="Gilroy R."/>
        </authorList>
    </citation>
    <scope>NUCLEOTIDE SEQUENCE</scope>
    <source>
        <strain evidence="2">G4-2901</strain>
    </source>
</reference>
<sequence length="182" mass="20477">MKKLPVIFILISLVATLFLHSCEGESCPPNAMAYAKFTMVNQHGTAVAPTVPTSVIGQTTIDVIVYDTLENGDIIEKIVEDSVINDTLINKESNMSTFKVPLSYSDQTSFIINYNGEQQDYITIKHRNIPYFMSVDCGTMMFHEATEVTHSYGIDSIVIVNPNIDNYEKENFRIYFTVADNQ</sequence>
<gene>
    <name evidence="2" type="ORF">H9777_00325</name>
</gene>
<dbReference type="Proteomes" id="UP000783796">
    <property type="component" value="Unassembled WGS sequence"/>
</dbReference>
<evidence type="ECO:0000256" key="1">
    <source>
        <dbReference type="SAM" id="SignalP"/>
    </source>
</evidence>
<dbReference type="EMBL" id="JAHLFW010000003">
    <property type="protein sequence ID" value="MBU3836783.1"/>
    <property type="molecule type" value="Genomic_DNA"/>
</dbReference>
<dbReference type="InterPro" id="IPR045607">
    <property type="entry name" value="DUF6452"/>
</dbReference>
<proteinExistence type="predicted"/>
<dbReference type="Pfam" id="PF20050">
    <property type="entry name" value="DUF6452"/>
    <property type="match status" value="1"/>
</dbReference>